<dbReference type="EMBL" id="MU970057">
    <property type="protein sequence ID" value="KAK9323803.1"/>
    <property type="molecule type" value="Genomic_DNA"/>
</dbReference>
<gene>
    <name evidence="1" type="ORF">V1517DRAFT_337514</name>
</gene>
<comment type="caution">
    <text evidence="1">The sequence shown here is derived from an EMBL/GenBank/DDBJ whole genome shotgun (WGS) entry which is preliminary data.</text>
</comment>
<organism evidence="1 2">
    <name type="scientific">Lipomyces orientalis</name>
    <dbReference type="NCBI Taxonomy" id="1233043"/>
    <lineage>
        <taxon>Eukaryota</taxon>
        <taxon>Fungi</taxon>
        <taxon>Dikarya</taxon>
        <taxon>Ascomycota</taxon>
        <taxon>Saccharomycotina</taxon>
        <taxon>Lipomycetes</taxon>
        <taxon>Lipomycetales</taxon>
        <taxon>Lipomycetaceae</taxon>
        <taxon>Lipomyces</taxon>
    </lineage>
</organism>
<proteinExistence type="predicted"/>
<accession>A0ACC3TRG8</accession>
<evidence type="ECO:0000313" key="2">
    <source>
        <dbReference type="Proteomes" id="UP001489719"/>
    </source>
</evidence>
<name>A0ACC3TRG8_9ASCO</name>
<sequence>MDVQRIQDERVPRSKKALRARAISQEAIETLKKPWLKETPYDIRDLKETIVIHSKHWGRRSGKHAFLRHMKSAEKLSEKLSSDSRLVMEGPQATLTCVSPGSWRWWNALQMFLGLCPWTRGVRSFVTGYSPDGEVVEFEKGDM</sequence>
<keyword evidence="2" id="KW-1185">Reference proteome</keyword>
<evidence type="ECO:0000313" key="1">
    <source>
        <dbReference type="EMBL" id="KAK9323803.1"/>
    </source>
</evidence>
<reference evidence="2" key="1">
    <citation type="journal article" date="2024" name="Front. Bioeng. Biotechnol.">
        <title>Genome-scale model development and genomic sequencing of the oleaginous clade Lipomyces.</title>
        <authorList>
            <person name="Czajka J.J."/>
            <person name="Han Y."/>
            <person name="Kim J."/>
            <person name="Mondo S.J."/>
            <person name="Hofstad B.A."/>
            <person name="Robles A."/>
            <person name="Haridas S."/>
            <person name="Riley R."/>
            <person name="LaButti K."/>
            <person name="Pangilinan J."/>
            <person name="Andreopoulos W."/>
            <person name="Lipzen A."/>
            <person name="Yan J."/>
            <person name="Wang M."/>
            <person name="Ng V."/>
            <person name="Grigoriev I.V."/>
            <person name="Spatafora J.W."/>
            <person name="Magnuson J.K."/>
            <person name="Baker S.E."/>
            <person name="Pomraning K.R."/>
        </authorList>
    </citation>
    <scope>NUCLEOTIDE SEQUENCE [LARGE SCALE GENOMIC DNA]</scope>
    <source>
        <strain evidence="2">CBS 10300</strain>
    </source>
</reference>
<dbReference type="Proteomes" id="UP001489719">
    <property type="component" value="Unassembled WGS sequence"/>
</dbReference>
<protein>
    <submittedName>
        <fullName evidence="1">Uncharacterized protein</fullName>
    </submittedName>
</protein>